<protein>
    <submittedName>
        <fullName evidence="3">GIN domain-containing protein</fullName>
    </submittedName>
</protein>
<dbReference type="Pfam" id="PF10988">
    <property type="entry name" value="DUF2807"/>
    <property type="match status" value="1"/>
</dbReference>
<evidence type="ECO:0000313" key="3">
    <source>
        <dbReference type="EMBL" id="MFC4689999.1"/>
    </source>
</evidence>
<name>A0ABV9L795_9FLAO</name>
<dbReference type="Gene3D" id="2.160.20.120">
    <property type="match status" value="1"/>
</dbReference>
<feature type="domain" description="Putative auto-transporter adhesin head GIN" evidence="2">
    <location>
        <begin position="44"/>
        <end position="173"/>
    </location>
</feature>
<evidence type="ECO:0000256" key="1">
    <source>
        <dbReference type="SAM" id="SignalP"/>
    </source>
</evidence>
<dbReference type="InterPro" id="IPR021255">
    <property type="entry name" value="DUF2807"/>
</dbReference>
<evidence type="ECO:0000259" key="2">
    <source>
        <dbReference type="Pfam" id="PF10988"/>
    </source>
</evidence>
<comment type="caution">
    <text evidence="3">The sequence shown here is derived from an EMBL/GenBank/DDBJ whole genome shotgun (WGS) entry which is preliminary data.</text>
</comment>
<dbReference type="EMBL" id="JBHSHB010000008">
    <property type="protein sequence ID" value="MFC4689999.1"/>
    <property type="molecule type" value="Genomic_DNA"/>
</dbReference>
<dbReference type="RefSeq" id="WP_380032861.1">
    <property type="nucleotide sequence ID" value="NZ_JBHSHB010000008.1"/>
</dbReference>
<keyword evidence="1" id="KW-0732">Signal</keyword>
<reference evidence="4" key="1">
    <citation type="journal article" date="2019" name="Int. J. Syst. Evol. Microbiol.">
        <title>The Global Catalogue of Microorganisms (GCM) 10K type strain sequencing project: providing services to taxonomists for standard genome sequencing and annotation.</title>
        <authorList>
            <consortium name="The Broad Institute Genomics Platform"/>
            <consortium name="The Broad Institute Genome Sequencing Center for Infectious Disease"/>
            <person name="Wu L."/>
            <person name="Ma J."/>
        </authorList>
    </citation>
    <scope>NUCLEOTIDE SEQUENCE [LARGE SCALE GENOMIC DNA]</scope>
    <source>
        <strain evidence="4">CGMCC 4.7427</strain>
    </source>
</reference>
<evidence type="ECO:0000313" key="4">
    <source>
        <dbReference type="Proteomes" id="UP001595878"/>
    </source>
</evidence>
<dbReference type="Proteomes" id="UP001595878">
    <property type="component" value="Unassembled WGS sequence"/>
</dbReference>
<organism evidence="3 4">
    <name type="scientific">Dokdonia genika</name>
    <dbReference type="NCBI Taxonomy" id="308113"/>
    <lineage>
        <taxon>Bacteria</taxon>
        <taxon>Pseudomonadati</taxon>
        <taxon>Bacteroidota</taxon>
        <taxon>Flavobacteriia</taxon>
        <taxon>Flavobacteriales</taxon>
        <taxon>Flavobacteriaceae</taxon>
        <taxon>Dokdonia</taxon>
    </lineage>
</organism>
<proteinExistence type="predicted"/>
<keyword evidence="4" id="KW-1185">Reference proteome</keyword>
<feature type="signal peptide" evidence="1">
    <location>
        <begin position="1"/>
        <end position="22"/>
    </location>
</feature>
<sequence length="279" mass="30417">MKNRYIKSFGVAILLVVTTSVAAQRERVKGSRNVIDVSERLDGFTAIKVTDGLEVTLMADSQTGYDLEMDDNLVELIDFDIKDSLLVVSTRKDIRSAKRLNITVRYTALSAVSLDSKSSAFVSTAIEGDMFTGSFLDGSRFNGELKTREADIMANGNSKFEIDYTGDDIRVNLSDNAFAKADINTVKLSIIASGRSDIAFTGNASEATFTVNQTAQCKGLSFDADIVQIVGRESGSVTLSVDEKVTLDLSDKSMVQLYGEPKIIVERFSGTARLLKKEL</sequence>
<accession>A0ABV9L795</accession>
<gene>
    <name evidence="3" type="ORF">ACFO5T_06120</name>
</gene>
<feature type="chain" id="PRO_5047146273" evidence="1">
    <location>
        <begin position="23"/>
        <end position="279"/>
    </location>
</feature>